<reference evidence="1 2" key="1">
    <citation type="submission" date="2018-03" db="EMBL/GenBank/DDBJ databases">
        <title>The draft genome of Mesorhizobium soli JCM 19897.</title>
        <authorList>
            <person name="Li L."/>
            <person name="Liu L."/>
            <person name="Liang L."/>
            <person name="Wang T."/>
            <person name="Zhang X."/>
        </authorList>
    </citation>
    <scope>NUCLEOTIDE SEQUENCE [LARGE SCALE GENOMIC DNA]</scope>
    <source>
        <strain evidence="1 2">JCM 19897</strain>
    </source>
</reference>
<evidence type="ECO:0000313" key="1">
    <source>
        <dbReference type="EMBL" id="PSJ61444.1"/>
    </source>
</evidence>
<name>A0A2P7SG28_9HYPH</name>
<keyword evidence="2" id="KW-1185">Reference proteome</keyword>
<accession>A0A2P7SG28</accession>
<dbReference type="EMBL" id="PXYL01000004">
    <property type="protein sequence ID" value="PSJ61444.1"/>
    <property type="molecule type" value="Genomic_DNA"/>
</dbReference>
<proteinExistence type="predicted"/>
<dbReference type="Proteomes" id="UP000240653">
    <property type="component" value="Unassembled WGS sequence"/>
</dbReference>
<sequence>MLLAALAVPAAAETRYDVKLEQAVMDIVAGKMGDIRGTISYRRKLESVILPVSFLHNQTVPETRRAEVEFSGGDLLPEGRRAAPRIVATF</sequence>
<gene>
    <name evidence="1" type="ORF">C7I85_10330</name>
</gene>
<organism evidence="1 2">
    <name type="scientific">Pseudaminobacter soli</name>
    <name type="common">ex Li et al. 2025</name>
    <dbReference type="NCBI Taxonomy" id="1295366"/>
    <lineage>
        <taxon>Bacteria</taxon>
        <taxon>Pseudomonadati</taxon>
        <taxon>Pseudomonadota</taxon>
        <taxon>Alphaproteobacteria</taxon>
        <taxon>Hyphomicrobiales</taxon>
        <taxon>Phyllobacteriaceae</taxon>
        <taxon>Pseudaminobacter</taxon>
    </lineage>
</organism>
<dbReference type="AlphaFoldDB" id="A0A2P7SG28"/>
<comment type="caution">
    <text evidence="1">The sequence shown here is derived from an EMBL/GenBank/DDBJ whole genome shotgun (WGS) entry which is preliminary data.</text>
</comment>
<evidence type="ECO:0000313" key="2">
    <source>
        <dbReference type="Proteomes" id="UP000240653"/>
    </source>
</evidence>
<protein>
    <submittedName>
        <fullName evidence="1">Uncharacterized protein</fullName>
    </submittedName>
</protein>